<reference evidence="2 3" key="1">
    <citation type="submission" date="2019-08" db="EMBL/GenBank/DDBJ databases">
        <title>Paraburkholderia sp. DCY113.</title>
        <authorList>
            <person name="Kang J."/>
        </authorList>
    </citation>
    <scope>NUCLEOTIDE SEQUENCE [LARGE SCALE GENOMIC DNA]</scope>
    <source>
        <strain evidence="2 3">DCY113</strain>
    </source>
</reference>
<evidence type="ECO:0000256" key="1">
    <source>
        <dbReference type="SAM" id="MobiDB-lite"/>
    </source>
</evidence>
<proteinExistence type="predicted"/>
<dbReference type="Proteomes" id="UP000325273">
    <property type="component" value="Unassembled WGS sequence"/>
</dbReference>
<feature type="compositionally biased region" description="Low complexity" evidence="1">
    <location>
        <begin position="54"/>
        <end position="69"/>
    </location>
</feature>
<organism evidence="2 3">
    <name type="scientific">Paraburkholderia panacisoli</name>
    <dbReference type="NCBI Taxonomy" id="2603818"/>
    <lineage>
        <taxon>Bacteria</taxon>
        <taxon>Pseudomonadati</taxon>
        <taxon>Pseudomonadota</taxon>
        <taxon>Betaproteobacteria</taxon>
        <taxon>Burkholderiales</taxon>
        <taxon>Burkholderiaceae</taxon>
        <taxon>Paraburkholderia</taxon>
    </lineage>
</organism>
<name>A0A5B0GK60_9BURK</name>
<protein>
    <submittedName>
        <fullName evidence="2">Uncharacterized protein</fullName>
    </submittedName>
</protein>
<dbReference type="EMBL" id="VTUZ01000032">
    <property type="protein sequence ID" value="KAA1003834.1"/>
    <property type="molecule type" value="Genomic_DNA"/>
</dbReference>
<dbReference type="AlphaFoldDB" id="A0A5B0GK60"/>
<keyword evidence="3" id="KW-1185">Reference proteome</keyword>
<evidence type="ECO:0000313" key="3">
    <source>
        <dbReference type="Proteomes" id="UP000325273"/>
    </source>
</evidence>
<accession>A0A5B0GK60</accession>
<gene>
    <name evidence="2" type="ORF">FVF58_34695</name>
</gene>
<dbReference type="RefSeq" id="WP_149674238.1">
    <property type="nucleotide sequence ID" value="NZ_VTUZ01000032.1"/>
</dbReference>
<comment type="caution">
    <text evidence="2">The sequence shown here is derived from an EMBL/GenBank/DDBJ whole genome shotgun (WGS) entry which is preliminary data.</text>
</comment>
<evidence type="ECO:0000313" key="2">
    <source>
        <dbReference type="EMBL" id="KAA1003834.1"/>
    </source>
</evidence>
<sequence length="76" mass="7603">MSTALASVTKLVHDTSSALIDQQIASKVASMATGFLNSGFEIVDDALKIVRDLSAPAAPSTPPAAAAPAAPSPDQP</sequence>
<feature type="region of interest" description="Disordered" evidence="1">
    <location>
        <begin position="54"/>
        <end position="76"/>
    </location>
</feature>